<organism evidence="2 3">
    <name type="scientific">Pelusios castaneus</name>
    <name type="common">West African mud turtle</name>
    <dbReference type="NCBI Taxonomy" id="367368"/>
    <lineage>
        <taxon>Eukaryota</taxon>
        <taxon>Metazoa</taxon>
        <taxon>Chordata</taxon>
        <taxon>Craniata</taxon>
        <taxon>Vertebrata</taxon>
        <taxon>Euteleostomi</taxon>
        <taxon>Archelosauria</taxon>
        <taxon>Testudinata</taxon>
        <taxon>Testudines</taxon>
        <taxon>Pleurodira</taxon>
        <taxon>Pelomedusidae</taxon>
        <taxon>Pelusios</taxon>
    </lineage>
</organism>
<keyword evidence="3" id="KW-1185">Reference proteome</keyword>
<evidence type="ECO:0000313" key="3">
    <source>
        <dbReference type="Proteomes" id="UP000694393"/>
    </source>
</evidence>
<feature type="compositionally biased region" description="Low complexity" evidence="1">
    <location>
        <begin position="183"/>
        <end position="196"/>
    </location>
</feature>
<sequence length="240" mass="26033">MPLIPLRGDNTDATMLSANQTLRRLHTRRTLSMFFPMKMHQDSVEERQEEAMVDMEPVYEEVGDFPALAPLELDGGLLTEFSQLPPVDRSKKPALFPEQPPPPALHPSQLVSAGQRGSGAHLTKTLSLESGLNPEAEKAAERDRTPGLRATQTASLERNVELLQALPAVGRDQAWTRAPGTALLPLPLEPSSGSEPTPDGARKRAGQLPSPISEKLMQELNCAILKKNECQAAGPGQQVT</sequence>
<reference evidence="2" key="1">
    <citation type="submission" date="2025-08" db="UniProtKB">
        <authorList>
            <consortium name="Ensembl"/>
        </authorList>
    </citation>
    <scope>IDENTIFICATION</scope>
</reference>
<dbReference type="Ensembl" id="ENSPCET00000020635.1">
    <property type="protein sequence ID" value="ENSPCEP00000019965.1"/>
    <property type="gene ID" value="ENSPCEG00000015453.1"/>
</dbReference>
<dbReference type="AlphaFoldDB" id="A0A8C8SHK4"/>
<dbReference type="Proteomes" id="UP000694393">
    <property type="component" value="Unplaced"/>
</dbReference>
<protein>
    <submittedName>
        <fullName evidence="2">Uncharacterized protein</fullName>
    </submittedName>
</protein>
<evidence type="ECO:0000313" key="2">
    <source>
        <dbReference type="Ensembl" id="ENSPCEP00000019965.1"/>
    </source>
</evidence>
<proteinExistence type="predicted"/>
<accession>A0A8C8SHK4</accession>
<evidence type="ECO:0000256" key="1">
    <source>
        <dbReference type="SAM" id="MobiDB-lite"/>
    </source>
</evidence>
<feature type="region of interest" description="Disordered" evidence="1">
    <location>
        <begin position="182"/>
        <end position="209"/>
    </location>
</feature>
<reference evidence="2" key="2">
    <citation type="submission" date="2025-09" db="UniProtKB">
        <authorList>
            <consortium name="Ensembl"/>
        </authorList>
    </citation>
    <scope>IDENTIFICATION</scope>
</reference>
<name>A0A8C8SHK4_9SAUR</name>
<feature type="region of interest" description="Disordered" evidence="1">
    <location>
        <begin position="88"/>
        <end position="153"/>
    </location>
</feature>
<feature type="compositionally biased region" description="Basic and acidic residues" evidence="1">
    <location>
        <begin position="135"/>
        <end position="146"/>
    </location>
</feature>